<dbReference type="InterPro" id="IPR000595">
    <property type="entry name" value="cNMP-bd_dom"/>
</dbReference>
<evidence type="ECO:0000313" key="3">
    <source>
        <dbReference type="Proteomes" id="UP000245489"/>
    </source>
</evidence>
<organism evidence="2 3">
    <name type="scientific">Arcicella aurantiaca</name>
    <dbReference type="NCBI Taxonomy" id="591202"/>
    <lineage>
        <taxon>Bacteria</taxon>
        <taxon>Pseudomonadati</taxon>
        <taxon>Bacteroidota</taxon>
        <taxon>Cytophagia</taxon>
        <taxon>Cytophagales</taxon>
        <taxon>Flectobacillaceae</taxon>
        <taxon>Arcicella</taxon>
    </lineage>
</organism>
<keyword evidence="3" id="KW-1185">Reference proteome</keyword>
<dbReference type="PROSITE" id="PS50042">
    <property type="entry name" value="CNMP_BINDING_3"/>
    <property type="match status" value="1"/>
</dbReference>
<dbReference type="RefSeq" id="WP_109742161.1">
    <property type="nucleotide sequence ID" value="NZ_QGGO01000005.1"/>
</dbReference>
<proteinExistence type="predicted"/>
<protein>
    <submittedName>
        <fullName evidence="2">CRP-like cAMP-binding protein</fullName>
    </submittedName>
</protein>
<name>A0A316EB24_9BACT</name>
<evidence type="ECO:0000259" key="1">
    <source>
        <dbReference type="PROSITE" id="PS50042"/>
    </source>
</evidence>
<dbReference type="SUPFAM" id="SSF51206">
    <property type="entry name" value="cAMP-binding domain-like"/>
    <property type="match status" value="1"/>
</dbReference>
<dbReference type="AlphaFoldDB" id="A0A316EB24"/>
<dbReference type="Gene3D" id="2.60.120.10">
    <property type="entry name" value="Jelly Rolls"/>
    <property type="match status" value="1"/>
</dbReference>
<dbReference type="CDD" id="cd00038">
    <property type="entry name" value="CAP_ED"/>
    <property type="match status" value="1"/>
</dbReference>
<accession>A0A316EB24</accession>
<evidence type="ECO:0000313" key="2">
    <source>
        <dbReference type="EMBL" id="PWK28001.1"/>
    </source>
</evidence>
<reference evidence="2 3" key="1">
    <citation type="submission" date="2018-05" db="EMBL/GenBank/DDBJ databases">
        <title>Genomic Encyclopedia of Archaeal and Bacterial Type Strains, Phase II (KMG-II): from individual species to whole genera.</title>
        <authorList>
            <person name="Goeker M."/>
        </authorList>
    </citation>
    <scope>NUCLEOTIDE SEQUENCE [LARGE SCALE GENOMIC DNA]</scope>
    <source>
        <strain evidence="2 3">DSM 22214</strain>
    </source>
</reference>
<dbReference type="Proteomes" id="UP000245489">
    <property type="component" value="Unassembled WGS sequence"/>
</dbReference>
<dbReference type="EMBL" id="QGGO01000005">
    <property type="protein sequence ID" value="PWK28001.1"/>
    <property type="molecule type" value="Genomic_DNA"/>
</dbReference>
<dbReference type="OrthoDB" id="667553at2"/>
<dbReference type="InterPro" id="IPR014710">
    <property type="entry name" value="RmlC-like_jellyroll"/>
</dbReference>
<dbReference type="Pfam" id="PF00027">
    <property type="entry name" value="cNMP_binding"/>
    <property type="match status" value="1"/>
</dbReference>
<dbReference type="SMART" id="SM00100">
    <property type="entry name" value="cNMP"/>
    <property type="match status" value="1"/>
</dbReference>
<comment type="caution">
    <text evidence="2">The sequence shown here is derived from an EMBL/GenBank/DDBJ whole genome shotgun (WGS) entry which is preliminary data.</text>
</comment>
<dbReference type="InterPro" id="IPR018490">
    <property type="entry name" value="cNMP-bd_dom_sf"/>
</dbReference>
<sequence length="187" mass="22101">MQSQLKIFFRRLVDFSDKELEEVKDFFHPKKIKKGEFLCVPGETAHEIGFILKGAFRVYYLVEGKESTRFLGCENIFITSSPSFTSQIPSIEYVEALENAELLMLSFQDLQMMYKLSHKWERMVRLLAEYSYNEQQQRIYSLIALSAQERYESLVQNRPDLIQRVPQYIIANYLGISPETLSRIRKY</sequence>
<gene>
    <name evidence="2" type="ORF">LV89_01408</name>
</gene>
<feature type="domain" description="Cyclic nucleotide-binding" evidence="1">
    <location>
        <begin position="11"/>
        <end position="113"/>
    </location>
</feature>